<accession>A0A8J8SFD2</accession>
<dbReference type="KEGG" id="vpy:HZI73_02595"/>
<sequence>MKQLKLMDQVFWTKKDLRTEEIIEKLAQLFAIREDEFKPTILYGGKLTHSRNTKFDSSKVSLFKKCFKEESVLRITLTNNDKEEKDVIFGFTIDFARFSTVVSFQVTHSYFSSHEKLLKFLSIAENICNIIRPMYGEIHDLEDSNELLCDNTYRVHECLPGVYWYNYFGKYYIEKIGKDKLLSSPASKIEELGNGDIIVYTSDNPFDYSSPTSRKSQKKLRKYLGIKNKRKNNIF</sequence>
<keyword evidence="2" id="KW-1185">Reference proteome</keyword>
<proteinExistence type="predicted"/>
<dbReference type="EMBL" id="CP058649">
    <property type="protein sequence ID" value="QUI21237.1"/>
    <property type="molecule type" value="Genomic_DNA"/>
</dbReference>
<dbReference type="Proteomes" id="UP000683246">
    <property type="component" value="Chromosome"/>
</dbReference>
<evidence type="ECO:0000313" key="1">
    <source>
        <dbReference type="EMBL" id="QUI21237.1"/>
    </source>
</evidence>
<organism evidence="1 2">
    <name type="scientific">Vallitalea pronyensis</name>
    <dbReference type="NCBI Taxonomy" id="1348613"/>
    <lineage>
        <taxon>Bacteria</taxon>
        <taxon>Bacillati</taxon>
        <taxon>Bacillota</taxon>
        <taxon>Clostridia</taxon>
        <taxon>Lachnospirales</taxon>
        <taxon>Vallitaleaceae</taxon>
        <taxon>Vallitalea</taxon>
    </lineage>
</organism>
<dbReference type="RefSeq" id="WP_212696702.1">
    <property type="nucleotide sequence ID" value="NZ_CP058649.1"/>
</dbReference>
<name>A0A8J8SFD2_9FIRM</name>
<evidence type="ECO:0000313" key="2">
    <source>
        <dbReference type="Proteomes" id="UP000683246"/>
    </source>
</evidence>
<gene>
    <name evidence="1" type="ORF">HZI73_02595</name>
</gene>
<protein>
    <submittedName>
        <fullName evidence="1">Uncharacterized protein</fullName>
    </submittedName>
</protein>
<reference evidence="1" key="1">
    <citation type="submission" date="2020-07" db="EMBL/GenBank/DDBJ databases">
        <title>Vallitalea pronyensis genome.</title>
        <authorList>
            <person name="Postec A."/>
        </authorList>
    </citation>
    <scope>NUCLEOTIDE SEQUENCE</scope>
    <source>
        <strain evidence="1">FatNI3</strain>
    </source>
</reference>
<dbReference type="AlphaFoldDB" id="A0A8J8SFD2"/>